<dbReference type="AlphaFoldDB" id="A0ABC8UXE1"/>
<sequence>ETNGDVISKRQLAQHARRERERLECPPIQPRNNIGVAIHNDCDVNRLGIVE</sequence>
<protein>
    <submittedName>
        <fullName evidence="3">Uncharacterized protein</fullName>
    </submittedName>
</protein>
<dbReference type="EMBL" id="CAUOFW020009424">
    <property type="protein sequence ID" value="CAK9185751.1"/>
    <property type="molecule type" value="Genomic_DNA"/>
</dbReference>
<feature type="non-terminal residue" evidence="3">
    <location>
        <position position="51"/>
    </location>
</feature>
<evidence type="ECO:0000256" key="1">
    <source>
        <dbReference type="SAM" id="MobiDB-lite"/>
    </source>
</evidence>
<organism evidence="3 4">
    <name type="scientific">Ilex paraguariensis</name>
    <name type="common">yerba mate</name>
    <dbReference type="NCBI Taxonomy" id="185542"/>
    <lineage>
        <taxon>Eukaryota</taxon>
        <taxon>Viridiplantae</taxon>
        <taxon>Streptophyta</taxon>
        <taxon>Embryophyta</taxon>
        <taxon>Tracheophyta</taxon>
        <taxon>Spermatophyta</taxon>
        <taxon>Magnoliopsida</taxon>
        <taxon>eudicotyledons</taxon>
        <taxon>Gunneridae</taxon>
        <taxon>Pentapetalae</taxon>
        <taxon>asterids</taxon>
        <taxon>campanulids</taxon>
        <taxon>Aquifoliales</taxon>
        <taxon>Aquifoliaceae</taxon>
        <taxon>Ilex</taxon>
    </lineage>
</organism>
<feature type="non-terminal residue" evidence="3">
    <location>
        <position position="1"/>
    </location>
</feature>
<reference evidence="3 4" key="1">
    <citation type="submission" date="2024-02" db="EMBL/GenBank/DDBJ databases">
        <authorList>
            <person name="Vignale AGUSTIN F."/>
            <person name="Sosa J E."/>
            <person name="Modenutti C."/>
        </authorList>
    </citation>
    <scope>NUCLEOTIDE SEQUENCE [LARGE SCALE GENOMIC DNA]</scope>
</reference>
<accession>A0ABC8UXE1</accession>
<proteinExistence type="predicted"/>
<dbReference type="EMBL" id="CAUOFW020001486">
    <property type="protein sequence ID" value="CAK9145411.1"/>
    <property type="molecule type" value="Genomic_DNA"/>
</dbReference>
<keyword evidence="4" id="KW-1185">Reference proteome</keyword>
<dbReference type="Proteomes" id="UP001642360">
    <property type="component" value="Unassembled WGS sequence"/>
</dbReference>
<comment type="caution">
    <text evidence="3">The sequence shown here is derived from an EMBL/GenBank/DDBJ whole genome shotgun (WGS) entry which is preliminary data.</text>
</comment>
<evidence type="ECO:0000313" key="4">
    <source>
        <dbReference type="Proteomes" id="UP001642360"/>
    </source>
</evidence>
<feature type="region of interest" description="Disordered" evidence="1">
    <location>
        <begin position="1"/>
        <end position="23"/>
    </location>
</feature>
<evidence type="ECO:0000313" key="3">
    <source>
        <dbReference type="EMBL" id="CAK9185751.1"/>
    </source>
</evidence>
<name>A0ABC8UXE1_9AQUA</name>
<gene>
    <name evidence="2" type="ORF">ILEXP_LOCUS13220</name>
    <name evidence="3" type="ORF">ILEXP_LOCUS56174</name>
</gene>
<evidence type="ECO:0000313" key="2">
    <source>
        <dbReference type="EMBL" id="CAK9145411.1"/>
    </source>
</evidence>